<dbReference type="EMBL" id="VWPK01000007">
    <property type="protein sequence ID" value="KAA5613295.1"/>
    <property type="molecule type" value="Genomic_DNA"/>
</dbReference>
<dbReference type="InterPro" id="IPR007877">
    <property type="entry name" value="DUF707"/>
</dbReference>
<dbReference type="RefSeq" id="WP_150039828.1">
    <property type="nucleotide sequence ID" value="NZ_OW485601.1"/>
</dbReference>
<evidence type="ECO:0000313" key="2">
    <source>
        <dbReference type="EMBL" id="KAA5613295.1"/>
    </source>
</evidence>
<evidence type="ECO:0000256" key="1">
    <source>
        <dbReference type="SAM" id="MobiDB-lite"/>
    </source>
</evidence>
<protein>
    <submittedName>
        <fullName evidence="2">DUF707 domain-containing protein</fullName>
    </submittedName>
</protein>
<name>A0A5M6J0W5_9PROT</name>
<reference evidence="2 3" key="1">
    <citation type="submission" date="2019-09" db="EMBL/GenBank/DDBJ databases">
        <title>Genome sequence of Rhodovastum atsumiense, a diverse member of the Acetobacteraceae family of non-sulfur purple photosynthetic bacteria.</title>
        <authorList>
            <person name="Meyer T."/>
            <person name="Kyndt J."/>
        </authorList>
    </citation>
    <scope>NUCLEOTIDE SEQUENCE [LARGE SCALE GENOMIC DNA]</scope>
    <source>
        <strain evidence="2 3">DSM 21279</strain>
    </source>
</reference>
<evidence type="ECO:0000313" key="3">
    <source>
        <dbReference type="Proteomes" id="UP000325255"/>
    </source>
</evidence>
<accession>A0A5M6J0W5</accession>
<gene>
    <name evidence="2" type="ORF">F1189_06290</name>
</gene>
<dbReference type="AlphaFoldDB" id="A0A5M6J0W5"/>
<keyword evidence="3" id="KW-1185">Reference proteome</keyword>
<sequence length="302" mass="33553">MAARDNLVIVRAGDASLHPAWLAGATRRNWDLVVSYYGDDPDRFRAPDVLRLDTKGPKWPALHALLTRHPEFTTGYRYIWLPDDDLMTCGAEIDRMFDICRDWQLEVAQPALTWNSYISHPITLRNAGTLLRFTDFVEIMAPCLSAPTLQRALPLFDASLSGWGIDHAWPRIVHDPARGIAVIDAVSVRHTRPVGGPNYQSLRAAGLSADEEKARFCEALGLAHDVKPRTHAAVARNGTPLRPTMGRMELTLRLLLGTLPSLWHTPMARRPLAREILRGSWRTASKPPAAPATADPAVHHAD</sequence>
<dbReference type="OrthoDB" id="3760154at2"/>
<dbReference type="Pfam" id="PF05212">
    <property type="entry name" value="DUF707"/>
    <property type="match status" value="1"/>
</dbReference>
<dbReference type="Proteomes" id="UP000325255">
    <property type="component" value="Unassembled WGS sequence"/>
</dbReference>
<proteinExistence type="predicted"/>
<organism evidence="2 3">
    <name type="scientific">Rhodovastum atsumiense</name>
    <dbReference type="NCBI Taxonomy" id="504468"/>
    <lineage>
        <taxon>Bacteria</taxon>
        <taxon>Pseudomonadati</taxon>
        <taxon>Pseudomonadota</taxon>
        <taxon>Alphaproteobacteria</taxon>
        <taxon>Acetobacterales</taxon>
        <taxon>Acetobacteraceae</taxon>
        <taxon>Rhodovastum</taxon>
    </lineage>
</organism>
<comment type="caution">
    <text evidence="2">The sequence shown here is derived from an EMBL/GenBank/DDBJ whole genome shotgun (WGS) entry which is preliminary data.</text>
</comment>
<feature type="region of interest" description="Disordered" evidence="1">
    <location>
        <begin position="283"/>
        <end position="302"/>
    </location>
</feature>